<feature type="domain" description="PPM-type phosphatase" evidence="1">
    <location>
        <begin position="25"/>
        <end position="411"/>
    </location>
</feature>
<dbReference type="Gene3D" id="3.60.40.10">
    <property type="entry name" value="PPM-type phosphatase domain"/>
    <property type="match status" value="1"/>
</dbReference>
<dbReference type="InterPro" id="IPR036457">
    <property type="entry name" value="PPM-type-like_dom_sf"/>
</dbReference>
<dbReference type="PANTHER" id="PTHR13832:SF827">
    <property type="entry name" value="PROTEIN PHOSPHATASE 1L"/>
    <property type="match status" value="1"/>
</dbReference>
<name>A0A5C3PYQ4_9APHY</name>
<evidence type="ECO:0000313" key="2">
    <source>
        <dbReference type="EMBL" id="TFK93947.1"/>
    </source>
</evidence>
<dbReference type="InterPro" id="IPR001932">
    <property type="entry name" value="PPM-type_phosphatase-like_dom"/>
</dbReference>
<accession>A0A5C3PYQ4</accession>
<dbReference type="InParanoid" id="A0A5C3PYQ4"/>
<dbReference type="SUPFAM" id="SSF81606">
    <property type="entry name" value="PP2C-like"/>
    <property type="match status" value="1"/>
</dbReference>
<dbReference type="Pfam" id="PF00481">
    <property type="entry name" value="PP2C"/>
    <property type="match status" value="1"/>
</dbReference>
<dbReference type="Proteomes" id="UP000308197">
    <property type="component" value="Unassembled WGS sequence"/>
</dbReference>
<evidence type="ECO:0000259" key="1">
    <source>
        <dbReference type="PROSITE" id="PS51746"/>
    </source>
</evidence>
<dbReference type="SMART" id="SM00332">
    <property type="entry name" value="PP2Cc"/>
    <property type="match status" value="1"/>
</dbReference>
<proteinExistence type="predicted"/>
<dbReference type="PANTHER" id="PTHR13832">
    <property type="entry name" value="PROTEIN PHOSPHATASE 2C"/>
    <property type="match status" value="1"/>
</dbReference>
<dbReference type="GO" id="GO:0004722">
    <property type="term" value="F:protein serine/threonine phosphatase activity"/>
    <property type="evidence" value="ECO:0007669"/>
    <property type="project" value="InterPro"/>
</dbReference>
<dbReference type="EMBL" id="ML210974">
    <property type="protein sequence ID" value="TFK93947.1"/>
    <property type="molecule type" value="Genomic_DNA"/>
</dbReference>
<dbReference type="PROSITE" id="PS51746">
    <property type="entry name" value="PPM_2"/>
    <property type="match status" value="1"/>
</dbReference>
<dbReference type="STRING" id="1314778.A0A5C3PYQ4"/>
<reference evidence="2 3" key="1">
    <citation type="journal article" date="2019" name="Nat. Ecol. Evol.">
        <title>Megaphylogeny resolves global patterns of mushroom evolution.</title>
        <authorList>
            <person name="Varga T."/>
            <person name="Krizsan K."/>
            <person name="Foldi C."/>
            <person name="Dima B."/>
            <person name="Sanchez-Garcia M."/>
            <person name="Sanchez-Ramirez S."/>
            <person name="Szollosi G.J."/>
            <person name="Szarkandi J.G."/>
            <person name="Papp V."/>
            <person name="Albert L."/>
            <person name="Andreopoulos W."/>
            <person name="Angelini C."/>
            <person name="Antonin V."/>
            <person name="Barry K.W."/>
            <person name="Bougher N.L."/>
            <person name="Buchanan P."/>
            <person name="Buyck B."/>
            <person name="Bense V."/>
            <person name="Catcheside P."/>
            <person name="Chovatia M."/>
            <person name="Cooper J."/>
            <person name="Damon W."/>
            <person name="Desjardin D."/>
            <person name="Finy P."/>
            <person name="Geml J."/>
            <person name="Haridas S."/>
            <person name="Hughes K."/>
            <person name="Justo A."/>
            <person name="Karasinski D."/>
            <person name="Kautmanova I."/>
            <person name="Kiss B."/>
            <person name="Kocsube S."/>
            <person name="Kotiranta H."/>
            <person name="LaButti K.M."/>
            <person name="Lechner B.E."/>
            <person name="Liimatainen K."/>
            <person name="Lipzen A."/>
            <person name="Lukacs Z."/>
            <person name="Mihaltcheva S."/>
            <person name="Morgado L.N."/>
            <person name="Niskanen T."/>
            <person name="Noordeloos M.E."/>
            <person name="Ohm R.A."/>
            <person name="Ortiz-Santana B."/>
            <person name="Ovrebo C."/>
            <person name="Racz N."/>
            <person name="Riley R."/>
            <person name="Savchenko A."/>
            <person name="Shiryaev A."/>
            <person name="Soop K."/>
            <person name="Spirin V."/>
            <person name="Szebenyi C."/>
            <person name="Tomsovsky M."/>
            <person name="Tulloss R.E."/>
            <person name="Uehling J."/>
            <person name="Grigoriev I.V."/>
            <person name="Vagvolgyi C."/>
            <person name="Papp T."/>
            <person name="Martin F.M."/>
            <person name="Miettinen O."/>
            <person name="Hibbett D.S."/>
            <person name="Nagy L.G."/>
        </authorList>
    </citation>
    <scope>NUCLEOTIDE SEQUENCE [LARGE SCALE GENOMIC DNA]</scope>
    <source>
        <strain evidence="2 3">HHB13444</strain>
    </source>
</reference>
<dbReference type="AlphaFoldDB" id="A0A5C3PYQ4"/>
<protein>
    <submittedName>
        <fullName evidence="2">Protein serine/threonine phosphatase 2C</fullName>
    </submittedName>
</protein>
<organism evidence="2 3">
    <name type="scientific">Polyporus arcularius HHB13444</name>
    <dbReference type="NCBI Taxonomy" id="1314778"/>
    <lineage>
        <taxon>Eukaryota</taxon>
        <taxon>Fungi</taxon>
        <taxon>Dikarya</taxon>
        <taxon>Basidiomycota</taxon>
        <taxon>Agaricomycotina</taxon>
        <taxon>Agaricomycetes</taxon>
        <taxon>Polyporales</taxon>
        <taxon>Polyporaceae</taxon>
        <taxon>Polyporus</taxon>
    </lineage>
</organism>
<gene>
    <name evidence="2" type="ORF">K466DRAFT_658095</name>
</gene>
<sequence length="424" mass="47182">MEGLRDVKRRLKEEFIRRVGCGSSAHGVTFKSPSAIENEDRMVIETAIVKDQSWALLAVFDGHSGSVTADYAAQTLPRALRSALKRLIDNPHASVDRASLHYNADVISTMLRNEIRNLDDSIGLALKKLCDDPQHLTREQAMQLIDEHEETIQRAYQGTTVALALINADHHMLWAAALGNSTVALSIRTVDDPDVREAVRLCEAHAMNAQEELPCLPSSYQSEDVVHDKQHLLKRAIGDFHLKYDAAYLDRVFSFLPQSDPDSPAPRDHVGRIKTPPYVSNEASVRFVNYGLLADRYPILMLYTNGVDQIVHGRHERTPGVSSRTDPADVVTSFLNLSPQVKNKVEEILGHEVEVQWDPTRTPNIAVDVLGNLLGGTDIDHLREVIAQTQSANAGNEGLALDDITIILCDLTILKIELDHIRKR</sequence>
<keyword evidence="3" id="KW-1185">Reference proteome</keyword>
<evidence type="ECO:0000313" key="3">
    <source>
        <dbReference type="Proteomes" id="UP000308197"/>
    </source>
</evidence>
<dbReference type="InterPro" id="IPR015655">
    <property type="entry name" value="PP2C"/>
</dbReference>